<accession>A0A2T0AM58</accession>
<name>A0A2T0AM58_9FIRM</name>
<evidence type="ECO:0000313" key="2">
    <source>
        <dbReference type="EMBL" id="PRR69709.1"/>
    </source>
</evidence>
<feature type="domain" description="DUF5714" evidence="1">
    <location>
        <begin position="33"/>
        <end position="207"/>
    </location>
</feature>
<protein>
    <recommendedName>
        <fullName evidence="1">DUF5714 domain-containing protein</fullName>
    </recommendedName>
</protein>
<dbReference type="AlphaFoldDB" id="A0A2T0AM58"/>
<proteinExistence type="predicted"/>
<dbReference type="Proteomes" id="UP000238415">
    <property type="component" value="Unassembled WGS sequence"/>
</dbReference>
<dbReference type="EMBL" id="PVXM01000052">
    <property type="protein sequence ID" value="PRR69709.1"/>
    <property type="molecule type" value="Genomic_DNA"/>
</dbReference>
<gene>
    <name evidence="2" type="ORF">MOHU_22490</name>
</gene>
<dbReference type="Pfam" id="PF18978">
    <property type="entry name" value="DUF5714"/>
    <property type="match status" value="1"/>
</dbReference>
<evidence type="ECO:0000313" key="3">
    <source>
        <dbReference type="Proteomes" id="UP000238415"/>
    </source>
</evidence>
<keyword evidence="3" id="KW-1185">Reference proteome</keyword>
<dbReference type="InterPro" id="IPR043768">
    <property type="entry name" value="DUF5714"/>
</dbReference>
<comment type="caution">
    <text evidence="2">The sequence shown here is derived from an EMBL/GenBank/DDBJ whole genome shotgun (WGS) entry which is preliminary data.</text>
</comment>
<organism evidence="2 3">
    <name type="scientific">Neomoorella humiferrea</name>
    <dbReference type="NCBI Taxonomy" id="676965"/>
    <lineage>
        <taxon>Bacteria</taxon>
        <taxon>Bacillati</taxon>
        <taxon>Bacillota</taxon>
        <taxon>Clostridia</taxon>
        <taxon>Neomoorellales</taxon>
        <taxon>Neomoorellaceae</taxon>
        <taxon>Neomoorella</taxon>
    </lineage>
</organism>
<sequence>MQCGAKETGYVYCPGGHYICNNCHGENLFNAILNLTLSAEGINPLSIAEEIIKHVPLPMLGCEHAWIAAGALLSAIRNHGKIEVTNGQINEALNRTRRQAIGAFCGLTGVCGVAPAIGASFSVILGAACPKDQETATTMRVVSRVIEAIADQTGPCCCKNFVRTALTLSCQLAKEYLGIELAHTEKIVCQDSHRHPHGCRKNKCNYYLIEQESPINSNSPI</sequence>
<evidence type="ECO:0000259" key="1">
    <source>
        <dbReference type="Pfam" id="PF18978"/>
    </source>
</evidence>
<reference evidence="2 3" key="1">
    <citation type="submission" date="2018-03" db="EMBL/GenBank/DDBJ databases">
        <title>Genome sequence of Moorella humiferrea DSM 23265.</title>
        <authorList>
            <person name="Poehlein A."/>
            <person name="Daniel R."/>
        </authorList>
    </citation>
    <scope>NUCLEOTIDE SEQUENCE [LARGE SCALE GENOMIC DNA]</scope>
    <source>
        <strain evidence="2 3">DSM 23265</strain>
    </source>
</reference>
<dbReference type="OrthoDB" id="9813299at2"/>